<name>A0A5N4E989_CAMDR</name>
<evidence type="ECO:0000256" key="10">
    <source>
        <dbReference type="PIRSR" id="PIRSR036899-50"/>
    </source>
</evidence>
<keyword evidence="4" id="KW-0011">Acute phase</keyword>
<comment type="function">
    <text evidence="9">Functions as transport protein in the blood stream.</text>
</comment>
<dbReference type="PANTHER" id="PTHR11967">
    <property type="entry name" value="ALPHA-1-ACID GLYCOPROTEIN"/>
    <property type="match status" value="1"/>
</dbReference>
<evidence type="ECO:0000256" key="12">
    <source>
        <dbReference type="SAM" id="SignalP"/>
    </source>
</evidence>
<dbReference type="GO" id="GO:0002682">
    <property type="term" value="P:regulation of immune system process"/>
    <property type="evidence" value="ECO:0007669"/>
    <property type="project" value="InterPro"/>
</dbReference>
<dbReference type="InterPro" id="IPR012674">
    <property type="entry name" value="Calycin"/>
</dbReference>
<keyword evidence="11" id="KW-0873">Pyrrolidone carboxylic acid</keyword>
<evidence type="ECO:0000259" key="13">
    <source>
        <dbReference type="Pfam" id="PF00061"/>
    </source>
</evidence>
<sequence length="201" mass="22987">MALPWALAVLSLLPVLDAQSPACPNVTAPPITNATLDRISGRWYYIGSAFRNPEYNVSARSIQAAFFYFSPNYVEDKIILREYMTIGNQCIYNTSILTVYRENGTISKHEWGREHFADLLFTKDPKTFMLANARTDEQNKGLSFYADKPELTQEQMKEFHEGISCLGIDKSEITYTDEQKNLCGPLEKQHEEERKKENEGS</sequence>
<keyword evidence="8 11" id="KW-0325">Glycoprotein</keyword>
<feature type="domain" description="Lipocalin/cytosolic fatty-acid binding" evidence="13">
    <location>
        <begin position="40"/>
        <end position="178"/>
    </location>
</feature>
<comment type="similarity">
    <text evidence="2 9">Belongs to the calycin superfamily. Lipocalin family.</text>
</comment>
<feature type="disulfide bond" evidence="10">
    <location>
        <begin position="90"/>
        <end position="183"/>
    </location>
</feature>
<evidence type="ECO:0000256" key="9">
    <source>
        <dbReference type="PIRNR" id="PIRNR036899"/>
    </source>
</evidence>
<dbReference type="FunFam" id="2.40.128.20:FF:000012">
    <property type="entry name" value="Alpha-1-acid glycoprotein 2"/>
    <property type="match status" value="1"/>
</dbReference>
<dbReference type="PRINTS" id="PR00708">
    <property type="entry name" value="A1AGLPROTEIN"/>
</dbReference>
<dbReference type="KEGG" id="cdk:105103752"/>
<gene>
    <name evidence="14" type="ORF">Cadr_000016088</name>
</gene>
<keyword evidence="5 9" id="KW-0964">Secreted</keyword>
<accession>A0A5N4E989</accession>
<dbReference type="Proteomes" id="UP000299084">
    <property type="component" value="Unassembled WGS sequence"/>
</dbReference>
<dbReference type="STRING" id="9838.ENSCDRP00005021965"/>
<dbReference type="InterPro" id="IPR000566">
    <property type="entry name" value="Lipocln_cytosolic_FA-bd_dom"/>
</dbReference>
<evidence type="ECO:0000256" key="11">
    <source>
        <dbReference type="PIRSR" id="PIRSR036899-51"/>
    </source>
</evidence>
<protein>
    <recommendedName>
        <fullName evidence="9">Alpha-1-acid glycoprotein</fullName>
    </recommendedName>
</protein>
<evidence type="ECO:0000256" key="6">
    <source>
        <dbReference type="ARBA" id="ARBA00022729"/>
    </source>
</evidence>
<evidence type="ECO:0000256" key="7">
    <source>
        <dbReference type="ARBA" id="ARBA00023157"/>
    </source>
</evidence>
<dbReference type="GO" id="GO:0005615">
    <property type="term" value="C:extracellular space"/>
    <property type="evidence" value="ECO:0007669"/>
    <property type="project" value="InterPro"/>
</dbReference>
<evidence type="ECO:0000256" key="8">
    <source>
        <dbReference type="ARBA" id="ARBA00023180"/>
    </source>
</evidence>
<evidence type="ECO:0000256" key="5">
    <source>
        <dbReference type="ARBA" id="ARBA00022525"/>
    </source>
</evidence>
<comment type="caution">
    <text evidence="14">The sequence shown here is derived from an EMBL/GenBank/DDBJ whole genome shotgun (WGS) entry which is preliminary data.</text>
</comment>
<feature type="disulfide bond" evidence="10">
    <location>
        <begin position="23"/>
        <end position="165"/>
    </location>
</feature>
<dbReference type="PANTHER" id="PTHR11967:SF2">
    <property type="entry name" value="ALPHA-1-ACID GLYCOPROTEIN 1"/>
    <property type="match status" value="1"/>
</dbReference>
<dbReference type="AlphaFoldDB" id="A0A5N4E989"/>
<evidence type="ECO:0000256" key="4">
    <source>
        <dbReference type="ARBA" id="ARBA00022486"/>
    </source>
</evidence>
<dbReference type="CDD" id="cd19451">
    <property type="entry name" value="lipocalin_AGP-like"/>
    <property type="match status" value="1"/>
</dbReference>
<feature type="signal peptide" evidence="12">
    <location>
        <begin position="1"/>
        <end position="18"/>
    </location>
</feature>
<evidence type="ECO:0000256" key="2">
    <source>
        <dbReference type="ARBA" id="ARBA00006889"/>
    </source>
</evidence>
<evidence type="ECO:0000313" key="15">
    <source>
        <dbReference type="Proteomes" id="UP000299084"/>
    </source>
</evidence>
<dbReference type="InterPro" id="IPR001500">
    <property type="entry name" value="A1A_glycop"/>
</dbReference>
<keyword evidence="3 9" id="KW-0813">Transport</keyword>
<comment type="subcellular location">
    <subcellularLocation>
        <location evidence="1 9">Secreted</location>
    </subcellularLocation>
</comment>
<dbReference type="OrthoDB" id="9448848at2759"/>
<keyword evidence="6 12" id="KW-0732">Signal</keyword>
<reference evidence="14 15" key="1">
    <citation type="journal article" date="2019" name="Mol. Ecol. Resour.">
        <title>Improving Illumina assemblies with Hi-C and long reads: an example with the North African dromedary.</title>
        <authorList>
            <person name="Elbers J.P."/>
            <person name="Rogers M.F."/>
            <person name="Perelman P.L."/>
            <person name="Proskuryakova A.A."/>
            <person name="Serdyukova N.A."/>
            <person name="Johnson W.E."/>
            <person name="Horin P."/>
            <person name="Corander J."/>
            <person name="Murphy D."/>
            <person name="Burger P.A."/>
        </authorList>
    </citation>
    <scope>NUCLEOTIDE SEQUENCE [LARGE SCALE GENOMIC DNA]</scope>
    <source>
        <strain evidence="14">Drom800</strain>
        <tissue evidence="14">Blood</tissue>
    </source>
</reference>
<feature type="modified residue" description="Pyrrolidone carboxylic acid" evidence="11">
    <location>
        <position position="19"/>
    </location>
</feature>
<dbReference type="PIRSF" id="PIRSF036899">
    <property type="entry name" value="AGP"/>
    <property type="match status" value="1"/>
</dbReference>
<organism evidence="14 15">
    <name type="scientific">Camelus dromedarius</name>
    <name type="common">Dromedary</name>
    <name type="synonym">Arabian camel</name>
    <dbReference type="NCBI Taxonomy" id="9838"/>
    <lineage>
        <taxon>Eukaryota</taxon>
        <taxon>Metazoa</taxon>
        <taxon>Chordata</taxon>
        <taxon>Craniata</taxon>
        <taxon>Vertebrata</taxon>
        <taxon>Euteleostomi</taxon>
        <taxon>Mammalia</taxon>
        <taxon>Eutheria</taxon>
        <taxon>Laurasiatheria</taxon>
        <taxon>Artiodactyla</taxon>
        <taxon>Tylopoda</taxon>
        <taxon>Camelidae</taxon>
        <taxon>Camelus</taxon>
    </lineage>
</organism>
<evidence type="ECO:0000313" key="14">
    <source>
        <dbReference type="EMBL" id="KAB1280063.1"/>
    </source>
</evidence>
<dbReference type="SUPFAM" id="SSF50814">
    <property type="entry name" value="Lipocalins"/>
    <property type="match status" value="1"/>
</dbReference>
<dbReference type="Gene3D" id="2.40.128.20">
    <property type="match status" value="1"/>
</dbReference>
<dbReference type="Pfam" id="PF00061">
    <property type="entry name" value="Lipocalin"/>
    <property type="match status" value="1"/>
</dbReference>
<keyword evidence="15" id="KW-1185">Reference proteome</keyword>
<evidence type="ECO:0000256" key="1">
    <source>
        <dbReference type="ARBA" id="ARBA00004613"/>
    </source>
</evidence>
<keyword evidence="7 10" id="KW-1015">Disulfide bond</keyword>
<dbReference type="EMBL" id="JWIN03000004">
    <property type="protein sequence ID" value="KAB1280063.1"/>
    <property type="molecule type" value="Genomic_DNA"/>
</dbReference>
<feature type="chain" id="PRO_5024467105" description="Alpha-1-acid glycoprotein" evidence="12">
    <location>
        <begin position="19"/>
        <end position="201"/>
    </location>
</feature>
<evidence type="ECO:0000256" key="3">
    <source>
        <dbReference type="ARBA" id="ARBA00022448"/>
    </source>
</evidence>
<proteinExistence type="inferred from homology"/>
<dbReference type="GO" id="GO:0006953">
    <property type="term" value="P:acute-phase response"/>
    <property type="evidence" value="ECO:0007669"/>
    <property type="project" value="UniProtKB-KW"/>
</dbReference>